<comment type="similarity">
    <text evidence="2 3">Belongs to the DegT/DnrJ/EryC1 family.</text>
</comment>
<dbReference type="CDD" id="cd00616">
    <property type="entry name" value="AHBA_syn"/>
    <property type="match status" value="1"/>
</dbReference>
<evidence type="ECO:0000313" key="4">
    <source>
        <dbReference type="EMBL" id="MFD1912946.1"/>
    </source>
</evidence>
<gene>
    <name evidence="4" type="ORF">ACFSGJ_12060</name>
</gene>
<accession>A0ABW4S5T7</accession>
<dbReference type="PANTHER" id="PTHR30244">
    <property type="entry name" value="TRANSAMINASE"/>
    <property type="match status" value="1"/>
</dbReference>
<name>A0ABW4S5T7_9RHOB</name>
<dbReference type="Gene3D" id="3.90.1150.10">
    <property type="entry name" value="Aspartate Aminotransferase, domain 1"/>
    <property type="match status" value="1"/>
</dbReference>
<dbReference type="Pfam" id="PF01041">
    <property type="entry name" value="DegT_DnrJ_EryC1"/>
    <property type="match status" value="1"/>
</dbReference>
<dbReference type="Gene3D" id="3.40.640.10">
    <property type="entry name" value="Type I PLP-dependent aspartate aminotransferase-like (Major domain)"/>
    <property type="match status" value="1"/>
</dbReference>
<reference evidence="5" key="1">
    <citation type="journal article" date="2019" name="Int. J. Syst. Evol. Microbiol.">
        <title>The Global Catalogue of Microorganisms (GCM) 10K type strain sequencing project: providing services to taxonomists for standard genome sequencing and annotation.</title>
        <authorList>
            <consortium name="The Broad Institute Genomics Platform"/>
            <consortium name="The Broad Institute Genome Sequencing Center for Infectious Disease"/>
            <person name="Wu L."/>
            <person name="Ma J."/>
        </authorList>
    </citation>
    <scope>NUCLEOTIDE SEQUENCE [LARGE SCALE GENOMIC DNA]</scope>
    <source>
        <strain evidence="5">CGMCC 4.7242</strain>
    </source>
</reference>
<dbReference type="PIRSF" id="PIRSF000390">
    <property type="entry name" value="PLP_StrS"/>
    <property type="match status" value="1"/>
</dbReference>
<protein>
    <submittedName>
        <fullName evidence="4">DegT/DnrJ/EryC1/StrS family aminotransferase</fullName>
    </submittedName>
</protein>
<keyword evidence="5" id="KW-1185">Reference proteome</keyword>
<dbReference type="SUPFAM" id="SSF53383">
    <property type="entry name" value="PLP-dependent transferases"/>
    <property type="match status" value="1"/>
</dbReference>
<dbReference type="InterPro" id="IPR015422">
    <property type="entry name" value="PyrdxlP-dep_Trfase_small"/>
</dbReference>
<dbReference type="InterPro" id="IPR000653">
    <property type="entry name" value="DegT/StrS_aminotransferase"/>
</dbReference>
<evidence type="ECO:0000256" key="1">
    <source>
        <dbReference type="ARBA" id="ARBA00022898"/>
    </source>
</evidence>
<organism evidence="4 5">
    <name type="scientific">Halodurantibacterium flavum</name>
    <dbReference type="NCBI Taxonomy" id="1382802"/>
    <lineage>
        <taxon>Bacteria</taxon>
        <taxon>Pseudomonadati</taxon>
        <taxon>Pseudomonadota</taxon>
        <taxon>Alphaproteobacteria</taxon>
        <taxon>Rhodobacterales</taxon>
        <taxon>Paracoccaceae</taxon>
        <taxon>Halodurantibacterium</taxon>
    </lineage>
</organism>
<dbReference type="PANTHER" id="PTHR30244:SF36">
    <property type="entry name" value="3-OXO-GLUCOSE-6-PHOSPHATE:GLUTAMATE AMINOTRANSFERASE"/>
    <property type="match status" value="1"/>
</dbReference>
<keyword evidence="1 3" id="KW-0663">Pyridoxal phosphate</keyword>
<dbReference type="GO" id="GO:0008483">
    <property type="term" value="F:transaminase activity"/>
    <property type="evidence" value="ECO:0007669"/>
    <property type="project" value="UniProtKB-KW"/>
</dbReference>
<proteinExistence type="inferred from homology"/>
<dbReference type="RefSeq" id="WP_390261969.1">
    <property type="nucleotide sequence ID" value="NZ_JBHUGH010000009.1"/>
</dbReference>
<dbReference type="EMBL" id="JBHUGH010000009">
    <property type="protein sequence ID" value="MFD1912946.1"/>
    <property type="molecule type" value="Genomic_DNA"/>
</dbReference>
<dbReference type="Proteomes" id="UP001597353">
    <property type="component" value="Unassembled WGS sequence"/>
</dbReference>
<evidence type="ECO:0000256" key="2">
    <source>
        <dbReference type="ARBA" id="ARBA00037999"/>
    </source>
</evidence>
<keyword evidence="4" id="KW-0808">Transferase</keyword>
<sequence>MNVAPQAADIETFPFLDVGFTYRALQPALDAAYRDVMGSGRYIGGEALTRFEARFAARCGVAHCVGLGNGLDALVLPLRALGIGPGDEVIVSGHTFVATWLAVAQCGATPVPVDADPVTMNIDVSLVAAAITPRTRAILAVHLYGAPADCTALAEIAQRHNLWLIEDAAQAHDALHHGRPAGGLGVAAGFSFYPGKNLGAFGDGGALMTDDTDLADRVRMLANYGARRKYEHDLAGGNSRLDPLQAAFLDVKLDALADWTARRREIAAVYLDRLNGQHDLRLPAYSPHDDPAWHLFVVRHARRDALLAALAARGVEAALHYPVPNHQSGAFRATHGALHLPVTEAICATCLSLPIGPHLSPGDAHEIADRVIDALASI</sequence>
<dbReference type="InterPro" id="IPR015424">
    <property type="entry name" value="PyrdxlP-dep_Trfase"/>
</dbReference>
<evidence type="ECO:0000256" key="3">
    <source>
        <dbReference type="RuleBase" id="RU004508"/>
    </source>
</evidence>
<comment type="caution">
    <text evidence="4">The sequence shown here is derived from an EMBL/GenBank/DDBJ whole genome shotgun (WGS) entry which is preliminary data.</text>
</comment>
<dbReference type="InterPro" id="IPR015421">
    <property type="entry name" value="PyrdxlP-dep_Trfase_major"/>
</dbReference>
<evidence type="ECO:0000313" key="5">
    <source>
        <dbReference type="Proteomes" id="UP001597353"/>
    </source>
</evidence>
<keyword evidence="4" id="KW-0032">Aminotransferase</keyword>